<feature type="domain" description="BEACH-type PH" evidence="6">
    <location>
        <begin position="1735"/>
        <end position="1864"/>
    </location>
</feature>
<feature type="compositionally biased region" description="Basic and acidic residues" evidence="4">
    <location>
        <begin position="1640"/>
        <end position="1658"/>
    </location>
</feature>
<feature type="region of interest" description="Disordered" evidence="4">
    <location>
        <begin position="1640"/>
        <end position="1704"/>
    </location>
</feature>
<reference evidence="7 8" key="1">
    <citation type="submission" date="2015-04" db="EMBL/GenBank/DDBJ databases">
        <authorList>
            <person name="Heijne W.H."/>
            <person name="Fedorova N.D."/>
            <person name="Nierman W.C."/>
            <person name="Vollebregt A.W."/>
            <person name="Zhao Z."/>
            <person name="Wu L."/>
            <person name="Kumar M."/>
            <person name="Stam H."/>
            <person name="van den Berg M.A."/>
            <person name="Pel H.J."/>
        </authorList>
    </citation>
    <scope>NUCLEOTIDE SEQUENCE [LARGE SCALE GENOMIC DNA]</scope>
    <source>
        <strain evidence="7 8">CBS 393.64</strain>
    </source>
</reference>
<dbReference type="SUPFAM" id="SSF50978">
    <property type="entry name" value="WD40 repeat-like"/>
    <property type="match status" value="1"/>
</dbReference>
<evidence type="ECO:0000313" key="7">
    <source>
        <dbReference type="EMBL" id="KKA23349.1"/>
    </source>
</evidence>
<gene>
    <name evidence="7" type="ORF">T310_2603</name>
</gene>
<dbReference type="CDD" id="cd01201">
    <property type="entry name" value="PH_BEACH"/>
    <property type="match status" value="1"/>
</dbReference>
<evidence type="ECO:0000256" key="1">
    <source>
        <dbReference type="ARBA" id="ARBA00022574"/>
    </source>
</evidence>
<dbReference type="Pfam" id="PF23295">
    <property type="entry name" value="Arm_4"/>
    <property type="match status" value="1"/>
</dbReference>
<dbReference type="OrthoDB" id="26681at2759"/>
<dbReference type="Pfam" id="PF14844">
    <property type="entry name" value="PH_BEACH"/>
    <property type="match status" value="1"/>
</dbReference>
<feature type="domain" description="BEACH" evidence="5">
    <location>
        <begin position="1903"/>
        <end position="2198"/>
    </location>
</feature>
<dbReference type="PANTHER" id="PTHR46108">
    <property type="entry name" value="BLUE CHEESE"/>
    <property type="match status" value="1"/>
</dbReference>
<dbReference type="InterPro" id="IPR023362">
    <property type="entry name" value="PH-BEACH_dom"/>
</dbReference>
<comment type="caution">
    <text evidence="7">The sequence shown here is derived from an EMBL/GenBank/DDBJ whole genome shotgun (WGS) entry which is preliminary data.</text>
</comment>
<dbReference type="STRING" id="1408163.A0A0F4YYM9"/>
<dbReference type="SUPFAM" id="SSF50729">
    <property type="entry name" value="PH domain-like"/>
    <property type="match status" value="1"/>
</dbReference>
<dbReference type="Gene3D" id="2.130.10.10">
    <property type="entry name" value="YVTN repeat-like/Quinoprotein amine dehydrogenase"/>
    <property type="match status" value="1"/>
</dbReference>
<dbReference type="InterPro" id="IPR036372">
    <property type="entry name" value="BEACH_dom_sf"/>
</dbReference>
<dbReference type="PROSITE" id="PS50197">
    <property type="entry name" value="BEACH"/>
    <property type="match status" value="1"/>
</dbReference>
<dbReference type="FunFam" id="1.10.1540.10:FF:000002">
    <property type="entry name" value="WD repeat and FYVE domain containing 3"/>
    <property type="match status" value="1"/>
</dbReference>
<dbReference type="Gene3D" id="2.60.120.200">
    <property type="match status" value="1"/>
</dbReference>
<feature type="repeat" description="WD" evidence="3">
    <location>
        <begin position="2328"/>
        <end position="2369"/>
    </location>
</feature>
<dbReference type="InterPro" id="IPR019775">
    <property type="entry name" value="WD40_repeat_CS"/>
</dbReference>
<dbReference type="InterPro" id="IPR000409">
    <property type="entry name" value="BEACH_dom"/>
</dbReference>
<dbReference type="CDD" id="cd06071">
    <property type="entry name" value="Beach"/>
    <property type="match status" value="1"/>
</dbReference>
<dbReference type="PROSITE" id="PS50294">
    <property type="entry name" value="WD_REPEATS_REGION"/>
    <property type="match status" value="1"/>
</dbReference>
<dbReference type="InterPro" id="IPR011993">
    <property type="entry name" value="PH-like_dom_sf"/>
</dbReference>
<evidence type="ECO:0000256" key="3">
    <source>
        <dbReference type="PROSITE-ProRule" id="PRU00221"/>
    </source>
</evidence>
<dbReference type="SUPFAM" id="SSF49899">
    <property type="entry name" value="Concanavalin A-like lectins/glucanases"/>
    <property type="match status" value="1"/>
</dbReference>
<keyword evidence="1 3" id="KW-0853">WD repeat</keyword>
<organism evidence="7 8">
    <name type="scientific">Rasamsonia emersonii (strain ATCC 16479 / CBS 393.64 / IMI 116815)</name>
    <dbReference type="NCBI Taxonomy" id="1408163"/>
    <lineage>
        <taxon>Eukaryota</taxon>
        <taxon>Fungi</taxon>
        <taxon>Dikarya</taxon>
        <taxon>Ascomycota</taxon>
        <taxon>Pezizomycotina</taxon>
        <taxon>Eurotiomycetes</taxon>
        <taxon>Eurotiomycetidae</taxon>
        <taxon>Eurotiales</taxon>
        <taxon>Trichocomaceae</taxon>
        <taxon>Rasamsonia</taxon>
    </lineage>
</organism>
<dbReference type="SMART" id="SM00320">
    <property type="entry name" value="WD40"/>
    <property type="match status" value="2"/>
</dbReference>
<dbReference type="RefSeq" id="XP_013329961.1">
    <property type="nucleotide sequence ID" value="XM_013474507.1"/>
</dbReference>
<dbReference type="EMBL" id="LASV01000103">
    <property type="protein sequence ID" value="KKA23349.1"/>
    <property type="molecule type" value="Genomic_DNA"/>
</dbReference>
<protein>
    <submittedName>
        <fullName evidence="7">Beige/BEACH domain protein</fullName>
    </submittedName>
</protein>
<feature type="compositionally biased region" description="Basic and acidic residues" evidence="4">
    <location>
        <begin position="1076"/>
        <end position="1089"/>
    </location>
</feature>
<dbReference type="InterPro" id="IPR036322">
    <property type="entry name" value="WD40_repeat_dom_sf"/>
</dbReference>
<dbReference type="InterPro" id="IPR013320">
    <property type="entry name" value="ConA-like_dom_sf"/>
</dbReference>
<keyword evidence="8" id="KW-1185">Reference proteome</keyword>
<dbReference type="PROSITE" id="PS50082">
    <property type="entry name" value="WD_REPEATS_2"/>
    <property type="match status" value="1"/>
</dbReference>
<dbReference type="Pfam" id="PF02138">
    <property type="entry name" value="Beach"/>
    <property type="match status" value="1"/>
</dbReference>
<proteinExistence type="predicted"/>
<dbReference type="SUPFAM" id="SSF81837">
    <property type="entry name" value="BEACH domain"/>
    <property type="match status" value="1"/>
</dbReference>
<dbReference type="Gene3D" id="2.30.29.30">
    <property type="entry name" value="Pleckstrin-homology domain (PH domain)/Phosphotyrosine-binding domain (PTB)"/>
    <property type="match status" value="1"/>
</dbReference>
<dbReference type="PANTHER" id="PTHR46108:SF4">
    <property type="entry name" value="BLUE CHEESE"/>
    <property type="match status" value="1"/>
</dbReference>
<dbReference type="SMART" id="SM01026">
    <property type="entry name" value="Beach"/>
    <property type="match status" value="1"/>
</dbReference>
<evidence type="ECO:0000259" key="6">
    <source>
        <dbReference type="PROSITE" id="PS51783"/>
    </source>
</evidence>
<dbReference type="PROSITE" id="PS51783">
    <property type="entry name" value="PH_BEACH"/>
    <property type="match status" value="1"/>
</dbReference>
<feature type="region of interest" description="Disordered" evidence="4">
    <location>
        <begin position="1075"/>
        <end position="1109"/>
    </location>
</feature>
<dbReference type="Gene3D" id="1.10.1540.10">
    <property type="entry name" value="BEACH domain"/>
    <property type="match status" value="1"/>
</dbReference>
<dbReference type="Proteomes" id="UP000053958">
    <property type="component" value="Unassembled WGS sequence"/>
</dbReference>
<dbReference type="InterPro" id="IPR056252">
    <property type="entry name" value="Alfy-like_Arm-like"/>
</dbReference>
<evidence type="ECO:0000256" key="2">
    <source>
        <dbReference type="ARBA" id="ARBA00022737"/>
    </source>
</evidence>
<sequence>MNAPRRSSTPPSSSTSERLVTELTPVLGALKEICVQHPIVLEHALAATESLLRLRHTLIDSDRPREAKDAFRNLDGFQTLLDLVRRLAELYDPRSLSKEERKSLLVLFKDVLAILAECLKDHPGNRRFFAKRIAGGGTASLEETLMLLAGKLDDGDTKATDTEQLYGGVLAAALSQETVSDLFTALSTKFSSDSDKLSPSTIRASVDQLLGTAETVENPEFLGPFLRTWLSQSSRGTHHDVQRLAIPACLCQLASQSRRNVLALHATGMLSSILPVLFSNDRSDDEKALYRELAEFLCLEGVNNLHDAVDLYRRAYDCPQASRFLLNAIRSSKGPPFIHFDMSSHGYSSVELSTLGRPFPPTASAGYTLAVWARFDRFDPKSHTTIFGAFDPSQTCFVLAYLEKDTRNFILQTSITGPRPSVRFKSVVFEPDRWYHICVIHRRARGTLPARASLFVDGEFVEQLKIEYPNTPVARSLHKPPRVQAFFGTPQDLAVRLGKGVSSSRWSLANAILFEDTVSDDMVAVFYHLGPRYHGNFQDCLGSFQTYKASAALNLRNESLHPGKEEHSDIVTAIRQKASALLPESSFLINLSPTTVLDDDDNNNVDESQLIKSLSRQAAKNLHQLTKAGGNAIAINGAIPAVNDALTRSHGVAVLTGDPVVSVPQSLDDASWRIGGCAAVHLSMLQAASTAESTILAVEILFEAIQDSWRNSEAMERDNGYGILALLLREKLGFPQGVQSGTSKTSTVCSDNRERSELAIDLLRLILTFVGYNFENPTTSMITNPLAYRVLLVDLDIWRFGELSLLQMYYSQFSTFATESQHRRFNAKRLSRMRVNKKLLDALKGEEFTDEALSLFIPAFRSLFESCVSAELLRSLALFITYALHDDKAPKLNKKKSLRFDHRARQSPISSDRTAKKGLPKSKIGLELLRMYCDYVCAPGDVMAIKKFARAVTNKWLLYLMCEDEPEVVVLATKILARLIVVHGGPYSKKLADKTGGYVIMKHRLKRWWNVPSLWTVCFAILFGLDVAELRLDSVFDHSAFLNLLISKHNAKVVFPEVLPVLTEMLQCGLNEAVSGDDRPSVVKKDDNPHQTPPAQNDGHSRPSTNPTEVTARVSSSKDFSILTTVVRFLADLHANFGDFRDFAATSTYVQRLLLVLFPVVVGSNIVSAEVELSSRDTGLSFDVNSVVVRPTPAVPPVLRTTTVEQSDAQDEPGRPLRRGSSFILISSDKVQYAPSSAQLHRIVLPKVEGNEPLASHPLVQDILKLVVSVFLDQLLARKDFSGLGLFLKTPPGFLEYQTYFESWLLRNILSTLENTLLLHQDLLLEPRVLTNLARFMTHVGEALYEGWFIDGVGATLDFAGPILEYLRRPDVSSSKNIRLCSQAVNTIRSVLFRTVLLKLSNVDDADILSFLNHLGYWQATILTAGEPELEYLRLLFYLLYTKLLSEKEEVRLAAATLWRIILVQKPSETTSILSHAPAALQRRLSGGFEKLVGMDDGAFLRWVDDEREDLDAFFFGTISKFWENFVQEENSKTEESARSRIAKRRERLKQWIQEDQACEEIIRKHSSTFDHWTSNIFASESLKHQRLLQDQHDNFTFMWSVFSRLSQDLRRFGGLLAEDGEKKWRLDQTEGRSRMRLRVIPDDSGERQDYQPKRKASEPPAIKVNPQMRPAVNGEALGITPTTNLVAEPGDAETQGADPEERNGLEESFEMIDDPKVDLEDYEDKNRKVMRSLHRGDQVQNVCNMSRIVGLEACEGLLILGKDYVYILDNFFQRADGEIVNVWQAPPEERDPFVRMISGRESNERKSREHETRSWKWSDLISVSKRRFLFRDVALEVFFTDGRSYLLTLISSRARDELYSQLSARAPQIGGNMSLTRPEDIWRFETLRVQEDAPQSLGSKFASVFGQSSLNPATRKWVKGEMSNFHYLMLINTLAGRTFNDLTQYPVFPWVLADYTSDELDLTDPKSFRDLSKPMGCQTPEREAEFRERYKSFAEMGDENAPAFHYGTHYSSAMIVCSYLIRLQPFVKSYLLLQGGTFDHADRLFYSVGKAWESASRGNMSDVRELIPEFFYLPEFLVNSNKYDFGLRQNMTQSIDSVELPPWAKGDPKIFIEKHREALESPYVTQNLHHWIDLVFGYKQKGDAAVEAVNVFHHLSYQGAKDVDSIEDPVERLATIGIIHNFGQTPHQIFHKPHPRREDPHRSESRLDTLAESLTRVPVSLLDIQERVASLSMKQDRLLCTAAFRLNVPPSYDKYMEWGFSDGSVRFYAADSKKLLGHFEHLHVGQLSCALFADSRTLVTAGSDCTISIWSFNSTNKAVELQPQACLFGHRSPVTVLAVSRSFSTLLSASTDGQIMLWDLNRQRFVRELPANGPVEVNFGHSNTRLTMANTPQCARINDMTGNIMICRGSRISLYTLNGSLLLDQAVCETSDDCIVSCAFYEGVSNEWLQRELLFTGHKRGLVNLHHIDNTRDNGANVSAGISCILPLPHTVYTGDEAGRVPQNPLFLLYSDLSCYVEWTAQA</sequence>
<dbReference type="Pfam" id="PF00400">
    <property type="entry name" value="WD40"/>
    <property type="match status" value="2"/>
</dbReference>
<dbReference type="InterPro" id="IPR051944">
    <property type="entry name" value="BEACH_domain_protein"/>
</dbReference>
<evidence type="ECO:0000256" key="4">
    <source>
        <dbReference type="SAM" id="MobiDB-lite"/>
    </source>
</evidence>
<dbReference type="InterPro" id="IPR015943">
    <property type="entry name" value="WD40/YVTN_repeat-like_dom_sf"/>
</dbReference>
<evidence type="ECO:0000313" key="8">
    <source>
        <dbReference type="Proteomes" id="UP000053958"/>
    </source>
</evidence>
<evidence type="ECO:0000259" key="5">
    <source>
        <dbReference type="PROSITE" id="PS50197"/>
    </source>
</evidence>
<dbReference type="GeneID" id="25314954"/>
<name>A0A0F4YYM9_RASE3</name>
<dbReference type="InterPro" id="IPR001680">
    <property type="entry name" value="WD40_rpt"/>
</dbReference>
<keyword evidence="2" id="KW-0677">Repeat</keyword>
<accession>A0A0F4YYM9</accession>
<dbReference type="PROSITE" id="PS00678">
    <property type="entry name" value="WD_REPEATS_1"/>
    <property type="match status" value="1"/>
</dbReference>